<comment type="caution">
    <text evidence="2">The sequence shown here is derived from an EMBL/GenBank/DDBJ whole genome shotgun (WGS) entry which is preliminary data.</text>
</comment>
<dbReference type="EMBL" id="AWWV01011164">
    <property type="protein sequence ID" value="OMO73755.1"/>
    <property type="molecule type" value="Genomic_DNA"/>
</dbReference>
<dbReference type="Proteomes" id="UP000188268">
    <property type="component" value="Unassembled WGS sequence"/>
</dbReference>
<name>A0A1R3HTN1_COCAP</name>
<dbReference type="AlphaFoldDB" id="A0A1R3HTN1"/>
<accession>A0A1R3HTN1</accession>
<dbReference type="Gramene" id="OMO73755">
    <property type="protein sequence ID" value="OMO73755"/>
    <property type="gene ID" value="CCACVL1_17161"/>
</dbReference>
<keyword evidence="3" id="KW-1185">Reference proteome</keyword>
<organism evidence="2 3">
    <name type="scientific">Corchorus capsularis</name>
    <name type="common">Jute</name>
    <dbReference type="NCBI Taxonomy" id="210143"/>
    <lineage>
        <taxon>Eukaryota</taxon>
        <taxon>Viridiplantae</taxon>
        <taxon>Streptophyta</taxon>
        <taxon>Embryophyta</taxon>
        <taxon>Tracheophyta</taxon>
        <taxon>Spermatophyta</taxon>
        <taxon>Magnoliopsida</taxon>
        <taxon>eudicotyledons</taxon>
        <taxon>Gunneridae</taxon>
        <taxon>Pentapetalae</taxon>
        <taxon>rosids</taxon>
        <taxon>malvids</taxon>
        <taxon>Malvales</taxon>
        <taxon>Malvaceae</taxon>
        <taxon>Grewioideae</taxon>
        <taxon>Apeibeae</taxon>
        <taxon>Corchorus</taxon>
    </lineage>
</organism>
<feature type="region of interest" description="Disordered" evidence="1">
    <location>
        <begin position="59"/>
        <end position="86"/>
    </location>
</feature>
<evidence type="ECO:0000313" key="2">
    <source>
        <dbReference type="EMBL" id="OMO73755.1"/>
    </source>
</evidence>
<evidence type="ECO:0000313" key="3">
    <source>
        <dbReference type="Proteomes" id="UP000188268"/>
    </source>
</evidence>
<gene>
    <name evidence="2" type="ORF">CCACVL1_17161</name>
</gene>
<sequence length="150" mass="16494">MAPPQYYAPPPPPPKREPGFLEGFLITLDENKATALGTHTCRVASGLSRTTQLAFRPRHHPVGRTPNKNPKFTPHATQIHPKPKPKSTISINGLPATHVFQLPHPYRPCQITWPDFGSPSKSLTTLGLRAGLHLTGKILPETLSGRSHRL</sequence>
<evidence type="ECO:0000256" key="1">
    <source>
        <dbReference type="SAM" id="MobiDB-lite"/>
    </source>
</evidence>
<reference evidence="2 3" key="1">
    <citation type="submission" date="2013-09" db="EMBL/GenBank/DDBJ databases">
        <title>Corchorus capsularis genome sequencing.</title>
        <authorList>
            <person name="Alam M."/>
            <person name="Haque M.S."/>
            <person name="Islam M.S."/>
            <person name="Emdad E.M."/>
            <person name="Islam M.M."/>
            <person name="Ahmed B."/>
            <person name="Halim A."/>
            <person name="Hossen Q.M.M."/>
            <person name="Hossain M.Z."/>
            <person name="Ahmed R."/>
            <person name="Khan M.M."/>
            <person name="Islam R."/>
            <person name="Rashid M.M."/>
            <person name="Khan S.A."/>
            <person name="Rahman M.S."/>
            <person name="Alam M."/>
        </authorList>
    </citation>
    <scope>NUCLEOTIDE SEQUENCE [LARGE SCALE GENOMIC DNA]</scope>
    <source>
        <strain evidence="3">cv. CVL-1</strain>
        <tissue evidence="2">Whole seedling</tissue>
    </source>
</reference>
<proteinExistence type="predicted"/>
<protein>
    <submittedName>
        <fullName evidence="2">Uncharacterized protein</fullName>
    </submittedName>
</protein>